<protein>
    <submittedName>
        <fullName evidence="1">Uncharacterized protein</fullName>
    </submittedName>
</protein>
<proteinExistence type="predicted"/>
<comment type="caution">
    <text evidence="1">The sequence shown here is derived from an EMBL/GenBank/DDBJ whole genome shotgun (WGS) entry which is preliminary data.</text>
</comment>
<organism evidence="1 2">
    <name type="scientific">Paramecium primaurelia</name>
    <dbReference type="NCBI Taxonomy" id="5886"/>
    <lineage>
        <taxon>Eukaryota</taxon>
        <taxon>Sar</taxon>
        <taxon>Alveolata</taxon>
        <taxon>Ciliophora</taxon>
        <taxon>Intramacronucleata</taxon>
        <taxon>Oligohymenophorea</taxon>
        <taxon>Peniculida</taxon>
        <taxon>Parameciidae</taxon>
        <taxon>Paramecium</taxon>
    </lineage>
</organism>
<dbReference type="AlphaFoldDB" id="A0A8S1JMJ6"/>
<dbReference type="EMBL" id="CAJJDM010000002">
    <property type="protein sequence ID" value="CAD8043463.1"/>
    <property type="molecule type" value="Genomic_DNA"/>
</dbReference>
<name>A0A8S1JMJ6_PARPR</name>
<dbReference type="Proteomes" id="UP000688137">
    <property type="component" value="Unassembled WGS sequence"/>
</dbReference>
<evidence type="ECO:0000313" key="1">
    <source>
        <dbReference type="EMBL" id="CAD8043463.1"/>
    </source>
</evidence>
<keyword evidence="2" id="KW-1185">Reference proteome</keyword>
<sequence>MEICIQQDVIKLEDLKIIVSVIELRNKFLINFIKPIHQVCYIQQDEPICMRIIRKLKLKGIFNNSYN</sequence>
<evidence type="ECO:0000313" key="2">
    <source>
        <dbReference type="Proteomes" id="UP000688137"/>
    </source>
</evidence>
<reference evidence="1" key="1">
    <citation type="submission" date="2021-01" db="EMBL/GenBank/DDBJ databases">
        <authorList>
            <consortium name="Genoscope - CEA"/>
            <person name="William W."/>
        </authorList>
    </citation>
    <scope>NUCLEOTIDE SEQUENCE</scope>
</reference>
<accession>A0A8S1JMJ6</accession>
<gene>
    <name evidence="1" type="ORF">PPRIM_AZ9-3.1.T0050116</name>
</gene>